<dbReference type="UniPathway" id="UPA00031">
    <property type="reaction ID" value="UER00010"/>
</dbReference>
<evidence type="ECO:0000259" key="12">
    <source>
        <dbReference type="Pfam" id="PF00117"/>
    </source>
</evidence>
<dbReference type="EC" id="4.3.2.10" evidence="10"/>
<dbReference type="InterPro" id="IPR010139">
    <property type="entry name" value="Imidazole-glycPsynth_HisH"/>
</dbReference>
<evidence type="ECO:0000256" key="10">
    <source>
        <dbReference type="HAMAP-Rule" id="MF_00278"/>
    </source>
</evidence>
<dbReference type="Gene3D" id="3.40.50.880">
    <property type="match status" value="1"/>
</dbReference>
<dbReference type="CDD" id="cd01748">
    <property type="entry name" value="GATase1_IGP_Synthase"/>
    <property type="match status" value="1"/>
</dbReference>
<evidence type="ECO:0000256" key="5">
    <source>
        <dbReference type="ARBA" id="ARBA00022962"/>
    </source>
</evidence>
<dbReference type="HAMAP" id="MF_00278">
    <property type="entry name" value="HisH"/>
    <property type="match status" value="1"/>
</dbReference>
<comment type="function">
    <text evidence="10">IGPS catalyzes the conversion of PRFAR and glutamine to IGP, AICAR and glutamate. The HisH subunit catalyzes the hydrolysis of glutamine to glutamate and ammonia as part of the synthesis of IGP and AICAR. The resulting ammonia molecule is channeled to the active site of HisF.</text>
</comment>
<evidence type="ECO:0000256" key="9">
    <source>
        <dbReference type="ARBA" id="ARBA00049534"/>
    </source>
</evidence>
<proteinExistence type="inferred from homology"/>
<evidence type="ECO:0000256" key="8">
    <source>
        <dbReference type="ARBA" id="ARBA00047838"/>
    </source>
</evidence>
<evidence type="ECO:0000256" key="6">
    <source>
        <dbReference type="ARBA" id="ARBA00023102"/>
    </source>
</evidence>
<keyword evidence="4 10" id="KW-0378">Hydrolase</keyword>
<dbReference type="Proteomes" id="UP000052258">
    <property type="component" value="Unassembled WGS sequence"/>
</dbReference>
<dbReference type="InterPro" id="IPR017926">
    <property type="entry name" value="GATASE"/>
</dbReference>
<dbReference type="PANTHER" id="PTHR42701:SF1">
    <property type="entry name" value="IMIDAZOLE GLYCEROL PHOSPHATE SYNTHASE SUBUNIT HISH"/>
    <property type="match status" value="1"/>
</dbReference>
<dbReference type="InterPro" id="IPR029062">
    <property type="entry name" value="Class_I_gatase-like"/>
</dbReference>
<keyword evidence="14" id="KW-1185">Reference proteome</keyword>
<dbReference type="EMBL" id="AZHO01000021">
    <property type="protein sequence ID" value="KMT59250.1"/>
    <property type="molecule type" value="Genomic_DNA"/>
</dbReference>
<dbReference type="AlphaFoldDB" id="A0A0J8G9B6"/>
<sequence length="209" mass="22650">MIAIIDYDTGNTSSLKKALDFVGLSSQITADPAQIQAASGIILPGVGAFPLAMAKLEERKLIAPILAAAKSGKPLLGICLGMQLLLTSSEEHTLTKGLDLIPGKVKKIPEKAGFKIPHMGWNNLIVRKENKLTENLNGRYVYFVHSYFADTDSTYISAVTTHSQVVPALIQNNNVYGAQFHPEKSGDVGLEILRQFKEVVKCASTQQLT</sequence>
<organism evidence="13 14">
    <name type="scientific">Listeria fleischmannii 1991</name>
    <dbReference type="NCBI Taxonomy" id="1430899"/>
    <lineage>
        <taxon>Bacteria</taxon>
        <taxon>Bacillati</taxon>
        <taxon>Bacillota</taxon>
        <taxon>Bacilli</taxon>
        <taxon>Bacillales</taxon>
        <taxon>Listeriaceae</taxon>
        <taxon>Listeria</taxon>
    </lineage>
</organism>
<evidence type="ECO:0000313" key="14">
    <source>
        <dbReference type="Proteomes" id="UP000052258"/>
    </source>
</evidence>
<evidence type="ECO:0000256" key="11">
    <source>
        <dbReference type="PIRSR" id="PIRSR000495-1"/>
    </source>
</evidence>
<dbReference type="PATRIC" id="fig|1430899.3.peg.1828"/>
<dbReference type="Pfam" id="PF00117">
    <property type="entry name" value="GATase"/>
    <property type="match status" value="1"/>
</dbReference>
<reference evidence="13 14" key="1">
    <citation type="journal article" date="2015" name="Genome Biol. Evol.">
        <title>Comparative Genomics of Listeria Sensu Lato: Genus-Wide Differences in Evolutionary Dynamics and the Progressive Gain of Complex, Potentially Pathogenicity-Related Traits through Lateral Gene Transfer.</title>
        <authorList>
            <person name="Chiara M."/>
            <person name="Caruso M."/>
            <person name="D'Erchia A.M."/>
            <person name="Manzari C."/>
            <person name="Fraccalvieri R."/>
            <person name="Goffredo E."/>
            <person name="Latorre L."/>
            <person name="Miccolupo A."/>
            <person name="Padalino I."/>
            <person name="Santagada G."/>
            <person name="Chiocco D."/>
            <person name="Pesole G."/>
            <person name="Horner D.S."/>
            <person name="Parisi A."/>
        </authorList>
    </citation>
    <scope>NUCLEOTIDE SEQUENCE [LARGE SCALE GENOMIC DNA]</scope>
    <source>
        <strain evidence="13 14">1991</strain>
    </source>
</reference>
<evidence type="ECO:0000256" key="2">
    <source>
        <dbReference type="ARBA" id="ARBA00011152"/>
    </source>
</evidence>
<dbReference type="PIRSF" id="PIRSF000495">
    <property type="entry name" value="Amidotransf_hisH"/>
    <property type="match status" value="1"/>
</dbReference>
<dbReference type="EC" id="3.5.1.2" evidence="10"/>
<dbReference type="GO" id="GO:0000107">
    <property type="term" value="F:imidazoleglycerol-phosphate synthase activity"/>
    <property type="evidence" value="ECO:0007669"/>
    <property type="project" value="UniProtKB-UniRule"/>
</dbReference>
<protein>
    <recommendedName>
        <fullName evidence="10">Imidazole glycerol phosphate synthase subunit HisH</fullName>
        <ecNumber evidence="10">4.3.2.10</ecNumber>
    </recommendedName>
    <alternativeName>
        <fullName evidence="10">IGP synthase glutaminase subunit</fullName>
        <ecNumber evidence="10">3.5.1.2</ecNumber>
    </alternativeName>
    <alternativeName>
        <fullName evidence="10">IGP synthase subunit HisH</fullName>
    </alternativeName>
    <alternativeName>
        <fullName evidence="10">ImGP synthase subunit HisH</fullName>
        <shortName evidence="10">IGPS subunit HisH</shortName>
    </alternativeName>
</protein>
<dbReference type="PRINTS" id="PR00097">
    <property type="entry name" value="ANTSNTHASEII"/>
</dbReference>
<feature type="active site" description="Nucleophile" evidence="10 11">
    <location>
        <position position="79"/>
    </location>
</feature>
<name>A0A0J8G9B6_9LIST</name>
<keyword evidence="7 10" id="KW-0456">Lyase</keyword>
<dbReference type="SUPFAM" id="SSF52317">
    <property type="entry name" value="Class I glutamine amidotransferase-like"/>
    <property type="match status" value="1"/>
</dbReference>
<comment type="caution">
    <text evidence="13">The sequence shown here is derived from an EMBL/GenBank/DDBJ whole genome shotgun (WGS) entry which is preliminary data.</text>
</comment>
<evidence type="ECO:0000256" key="4">
    <source>
        <dbReference type="ARBA" id="ARBA00022801"/>
    </source>
</evidence>
<keyword evidence="3 10" id="KW-0028">Amino-acid biosynthesis</keyword>
<feature type="domain" description="Glutamine amidotransferase" evidence="12">
    <location>
        <begin position="4"/>
        <end position="196"/>
    </location>
</feature>
<feature type="active site" evidence="10 11">
    <location>
        <position position="183"/>
    </location>
</feature>
<comment type="subcellular location">
    <subcellularLocation>
        <location evidence="10">Cytoplasm</location>
    </subcellularLocation>
</comment>
<evidence type="ECO:0000256" key="7">
    <source>
        <dbReference type="ARBA" id="ARBA00023239"/>
    </source>
</evidence>
<dbReference type="GO" id="GO:0000105">
    <property type="term" value="P:L-histidine biosynthetic process"/>
    <property type="evidence" value="ECO:0007669"/>
    <property type="project" value="UniProtKB-UniRule"/>
</dbReference>
<evidence type="ECO:0000256" key="3">
    <source>
        <dbReference type="ARBA" id="ARBA00022605"/>
    </source>
</evidence>
<keyword evidence="6 10" id="KW-0368">Histidine biosynthesis</keyword>
<dbReference type="OrthoDB" id="9807137at2"/>
<dbReference type="PROSITE" id="PS51273">
    <property type="entry name" value="GATASE_TYPE_1"/>
    <property type="match status" value="1"/>
</dbReference>
<dbReference type="GO" id="GO:0016829">
    <property type="term" value="F:lyase activity"/>
    <property type="evidence" value="ECO:0007669"/>
    <property type="project" value="UniProtKB-KW"/>
</dbReference>
<dbReference type="GO" id="GO:0005737">
    <property type="term" value="C:cytoplasm"/>
    <property type="evidence" value="ECO:0007669"/>
    <property type="project" value="UniProtKB-SubCell"/>
</dbReference>
<comment type="catalytic activity">
    <reaction evidence="9 10">
        <text>L-glutamine + H2O = L-glutamate + NH4(+)</text>
        <dbReference type="Rhea" id="RHEA:15889"/>
        <dbReference type="ChEBI" id="CHEBI:15377"/>
        <dbReference type="ChEBI" id="CHEBI:28938"/>
        <dbReference type="ChEBI" id="CHEBI:29985"/>
        <dbReference type="ChEBI" id="CHEBI:58359"/>
        <dbReference type="EC" id="3.5.1.2"/>
    </reaction>
</comment>
<feature type="active site" evidence="10 11">
    <location>
        <position position="181"/>
    </location>
</feature>
<keyword evidence="5 10" id="KW-0315">Glutamine amidotransferase</keyword>
<gene>
    <name evidence="10" type="primary">hisH</name>
    <name evidence="13" type="ORF">X560_1791</name>
</gene>
<dbReference type="GO" id="GO:0004359">
    <property type="term" value="F:glutaminase activity"/>
    <property type="evidence" value="ECO:0007669"/>
    <property type="project" value="UniProtKB-EC"/>
</dbReference>
<comment type="catalytic activity">
    <reaction evidence="8 10">
        <text>5-[(5-phospho-1-deoxy-D-ribulos-1-ylimino)methylamino]-1-(5-phospho-beta-D-ribosyl)imidazole-4-carboxamide + L-glutamine = D-erythro-1-(imidazol-4-yl)glycerol 3-phosphate + 5-amino-1-(5-phospho-beta-D-ribosyl)imidazole-4-carboxamide + L-glutamate + H(+)</text>
        <dbReference type="Rhea" id="RHEA:24793"/>
        <dbReference type="ChEBI" id="CHEBI:15378"/>
        <dbReference type="ChEBI" id="CHEBI:29985"/>
        <dbReference type="ChEBI" id="CHEBI:58278"/>
        <dbReference type="ChEBI" id="CHEBI:58359"/>
        <dbReference type="ChEBI" id="CHEBI:58475"/>
        <dbReference type="ChEBI" id="CHEBI:58525"/>
        <dbReference type="EC" id="4.3.2.10"/>
    </reaction>
</comment>
<keyword evidence="10" id="KW-0963">Cytoplasm</keyword>
<evidence type="ECO:0000313" key="13">
    <source>
        <dbReference type="EMBL" id="KMT59250.1"/>
    </source>
</evidence>
<accession>A0A0J8G9B6</accession>
<dbReference type="NCBIfam" id="TIGR01855">
    <property type="entry name" value="IMP_synth_hisH"/>
    <property type="match status" value="1"/>
</dbReference>
<dbReference type="RefSeq" id="WP_059140103.1">
    <property type="nucleotide sequence ID" value="NZ_KQ130616.1"/>
</dbReference>
<evidence type="ECO:0000256" key="1">
    <source>
        <dbReference type="ARBA" id="ARBA00005091"/>
    </source>
</evidence>
<comment type="pathway">
    <text evidence="1 10">Amino-acid biosynthesis; L-histidine biosynthesis; L-histidine from 5-phospho-alpha-D-ribose 1-diphosphate: step 5/9.</text>
</comment>
<dbReference type="PANTHER" id="PTHR42701">
    <property type="entry name" value="IMIDAZOLE GLYCEROL PHOSPHATE SYNTHASE SUBUNIT HISH"/>
    <property type="match status" value="1"/>
</dbReference>
<comment type="subunit">
    <text evidence="2 10">Heterodimer of HisH and HisF.</text>
</comment>